<organism evidence="2 3">
    <name type="scientific">Streblomastix strix</name>
    <dbReference type="NCBI Taxonomy" id="222440"/>
    <lineage>
        <taxon>Eukaryota</taxon>
        <taxon>Metamonada</taxon>
        <taxon>Preaxostyla</taxon>
        <taxon>Oxymonadida</taxon>
        <taxon>Streblomastigidae</taxon>
        <taxon>Streblomastix</taxon>
    </lineage>
</organism>
<dbReference type="EMBL" id="SNRW01001106">
    <property type="protein sequence ID" value="KAA6397775.1"/>
    <property type="molecule type" value="Genomic_DNA"/>
</dbReference>
<reference evidence="2 3" key="1">
    <citation type="submission" date="2019-03" db="EMBL/GenBank/DDBJ databases">
        <title>Single cell metagenomics reveals metabolic interactions within the superorganism composed of flagellate Streblomastix strix and complex community of Bacteroidetes bacteria on its surface.</title>
        <authorList>
            <person name="Treitli S.C."/>
            <person name="Kolisko M."/>
            <person name="Husnik F."/>
            <person name="Keeling P."/>
            <person name="Hampl V."/>
        </authorList>
    </citation>
    <scope>NUCLEOTIDE SEQUENCE [LARGE SCALE GENOMIC DNA]</scope>
    <source>
        <strain evidence="2">ST1C</strain>
    </source>
</reference>
<gene>
    <name evidence="2" type="ORF">EZS28_006701</name>
</gene>
<evidence type="ECO:0000313" key="2">
    <source>
        <dbReference type="EMBL" id="KAA6397775.1"/>
    </source>
</evidence>
<evidence type="ECO:0000313" key="3">
    <source>
        <dbReference type="Proteomes" id="UP000324800"/>
    </source>
</evidence>
<dbReference type="AlphaFoldDB" id="A0A5J4WTS8"/>
<sequence length="76" mass="8449">MADKQGYDSQRRPTPPIVPPITSQIQALSELQPLNQSPRQTASQLTQIKPLRGQSKAHLNCNLNKAKLTMCGRIIK</sequence>
<accession>A0A5J4WTS8</accession>
<comment type="caution">
    <text evidence="2">The sequence shown here is derived from an EMBL/GenBank/DDBJ whole genome shotgun (WGS) entry which is preliminary data.</text>
</comment>
<feature type="compositionally biased region" description="Basic and acidic residues" evidence="1">
    <location>
        <begin position="1"/>
        <end position="11"/>
    </location>
</feature>
<feature type="region of interest" description="Disordered" evidence="1">
    <location>
        <begin position="1"/>
        <end position="20"/>
    </location>
</feature>
<name>A0A5J4WTS8_9EUKA</name>
<evidence type="ECO:0000256" key="1">
    <source>
        <dbReference type="SAM" id="MobiDB-lite"/>
    </source>
</evidence>
<protein>
    <submittedName>
        <fullName evidence="2">Uncharacterized protein</fullName>
    </submittedName>
</protein>
<proteinExistence type="predicted"/>
<dbReference type="Proteomes" id="UP000324800">
    <property type="component" value="Unassembled WGS sequence"/>
</dbReference>